<dbReference type="Pfam" id="PF00990">
    <property type="entry name" value="GGDEF"/>
    <property type="match status" value="1"/>
</dbReference>
<sequence length="300" mass="34200">MITGISIDTPMNKSFRLIKKFKIRGKINFYKNRLLAIGILAVSLPLIFYLLYSRSGWRGDIFAIILLGTIVSIGLLYEQITSIKQSISTATKTLNLYFYQGENLTLPPSNYYEINQLYKAIQSGIQQSEQKILDLENIILSRQEDSLQIVLERETAETHLRQCLSIATRHHLSLCVALISVEDSTLTEDPDFLATPSPEILNLIQQLQQILRESDWVAHWNNDEFLLAIFSELPGTKIALNRILDRLVTQEESSENDPSGCSIYIGYTQAQPNEHYRACIQRTNQALQQAKITGERCVYL</sequence>
<feature type="transmembrane region" description="Helical" evidence="1">
    <location>
        <begin position="57"/>
        <end position="77"/>
    </location>
</feature>
<gene>
    <name evidence="3" type="ORF">PL9631_1070061</name>
</gene>
<dbReference type="InterPro" id="IPR043128">
    <property type="entry name" value="Rev_trsase/Diguanyl_cyclase"/>
</dbReference>
<dbReference type="EMBL" id="CZCS02000010">
    <property type="protein sequence ID" value="VXD13993.1"/>
    <property type="molecule type" value="Genomic_DNA"/>
</dbReference>
<feature type="transmembrane region" description="Helical" evidence="1">
    <location>
        <begin position="34"/>
        <end position="51"/>
    </location>
</feature>
<proteinExistence type="predicted"/>
<organism evidence="3 4">
    <name type="scientific">Planktothrix paucivesiculata PCC 9631</name>
    <dbReference type="NCBI Taxonomy" id="671071"/>
    <lineage>
        <taxon>Bacteria</taxon>
        <taxon>Bacillati</taxon>
        <taxon>Cyanobacteriota</taxon>
        <taxon>Cyanophyceae</taxon>
        <taxon>Oscillatoriophycideae</taxon>
        <taxon>Oscillatoriales</taxon>
        <taxon>Microcoleaceae</taxon>
        <taxon>Planktothrix</taxon>
    </lineage>
</organism>
<feature type="domain" description="GGDEF" evidence="2">
    <location>
        <begin position="172"/>
        <end position="300"/>
    </location>
</feature>
<keyword evidence="1" id="KW-0472">Membrane</keyword>
<keyword evidence="1" id="KW-1133">Transmembrane helix</keyword>
<evidence type="ECO:0000259" key="2">
    <source>
        <dbReference type="PROSITE" id="PS50887"/>
    </source>
</evidence>
<comment type="caution">
    <text evidence="3">The sequence shown here is derived from an EMBL/GenBank/DDBJ whole genome shotgun (WGS) entry which is preliminary data.</text>
</comment>
<keyword evidence="1" id="KW-0812">Transmembrane</keyword>
<dbReference type="Gene3D" id="3.30.70.270">
    <property type="match status" value="1"/>
</dbReference>
<dbReference type="AlphaFoldDB" id="A0A7Z9BI55"/>
<dbReference type="Proteomes" id="UP000182190">
    <property type="component" value="Unassembled WGS sequence"/>
</dbReference>
<reference evidence="3" key="1">
    <citation type="submission" date="2019-10" db="EMBL/GenBank/DDBJ databases">
        <authorList>
            <consortium name="Genoscope - CEA"/>
            <person name="William W."/>
        </authorList>
    </citation>
    <scope>NUCLEOTIDE SEQUENCE [LARGE SCALE GENOMIC DNA]</scope>
    <source>
        <strain evidence="3">BBR_PRJEB10994</strain>
    </source>
</reference>
<evidence type="ECO:0000313" key="3">
    <source>
        <dbReference type="EMBL" id="VXD13993.1"/>
    </source>
</evidence>
<evidence type="ECO:0000256" key="1">
    <source>
        <dbReference type="SAM" id="Phobius"/>
    </source>
</evidence>
<dbReference type="PROSITE" id="PS50887">
    <property type="entry name" value="GGDEF"/>
    <property type="match status" value="1"/>
</dbReference>
<protein>
    <recommendedName>
        <fullName evidence="2">GGDEF domain-containing protein</fullName>
    </recommendedName>
</protein>
<dbReference type="InterPro" id="IPR000160">
    <property type="entry name" value="GGDEF_dom"/>
</dbReference>
<dbReference type="InterPro" id="IPR029787">
    <property type="entry name" value="Nucleotide_cyclase"/>
</dbReference>
<evidence type="ECO:0000313" key="4">
    <source>
        <dbReference type="Proteomes" id="UP000182190"/>
    </source>
</evidence>
<accession>A0A7Z9BI55</accession>
<dbReference type="OrthoDB" id="450956at2"/>
<keyword evidence="4" id="KW-1185">Reference proteome</keyword>
<name>A0A7Z9BI55_9CYAN</name>
<dbReference type="SUPFAM" id="SSF55073">
    <property type="entry name" value="Nucleotide cyclase"/>
    <property type="match status" value="1"/>
</dbReference>